<evidence type="ECO:0000313" key="3">
    <source>
        <dbReference type="Proteomes" id="UP000664521"/>
    </source>
</evidence>
<dbReference type="PANTHER" id="PTHR31252">
    <property type="entry name" value="DUF4419 DOMAIN-CONTAINING PROTEIN"/>
    <property type="match status" value="1"/>
</dbReference>
<protein>
    <submittedName>
        <fullName evidence="2">Uncharacterized protein</fullName>
    </submittedName>
</protein>
<organism evidence="2 3">
    <name type="scientific">Heterodermia speciosa</name>
    <dbReference type="NCBI Taxonomy" id="116794"/>
    <lineage>
        <taxon>Eukaryota</taxon>
        <taxon>Fungi</taxon>
        <taxon>Dikarya</taxon>
        <taxon>Ascomycota</taxon>
        <taxon>Pezizomycotina</taxon>
        <taxon>Lecanoromycetes</taxon>
        <taxon>OSLEUM clade</taxon>
        <taxon>Lecanoromycetidae</taxon>
        <taxon>Caliciales</taxon>
        <taxon>Physciaceae</taxon>
        <taxon>Heterodermia</taxon>
    </lineage>
</organism>
<name>A0A8H3EW54_9LECA</name>
<sequence>MPVTVNVASHLGRPWTSPPPVVSPEQLLGRSCQKEHQICDNVIQSSFNDLHNASICGSSNGFVRACHHAYSNHHHLALRPEDIWFAILTQLSLYINAHAEEFRPFFVTHEGRKELEVISGGTMKTADFGPMAIRMTKEMDKHVVDPYLRHWVMPDFTTTTHTDTVTAAVLLMGAMQEYFSYKFKMLCGIPSVSLLGERDDWVKIQHRLDKLPQLGQEPEQFAGLLRPVLKYFVRSFDSPADPGVLSFWTRIAHQNGGSQLQFLSGWITAFCFWKANGNCLYNAPTGTADTRARYFHPTSPGCDIDGTLYHRVETNDIPNGYVSLPVTVDDNGVEHKSRMVAGSVGIQLRSSGLPVDVSAAYSHGDSFAWGPNGTETHAEGGPGVRYPVNLDTIQPVSGWWIYELKGGMGTEENVNSHWTQESSLKIKNQRSSNDREARKELGRLF</sequence>
<dbReference type="Proteomes" id="UP000664521">
    <property type="component" value="Unassembled WGS sequence"/>
</dbReference>
<accession>A0A8H3EW54</accession>
<dbReference type="EMBL" id="CAJPDS010000014">
    <property type="protein sequence ID" value="CAF9914606.1"/>
    <property type="molecule type" value="Genomic_DNA"/>
</dbReference>
<feature type="compositionally biased region" description="Polar residues" evidence="1">
    <location>
        <begin position="420"/>
        <end position="431"/>
    </location>
</feature>
<dbReference type="InterPro" id="IPR025533">
    <property type="entry name" value="DUF4419"/>
</dbReference>
<dbReference type="Pfam" id="PF14388">
    <property type="entry name" value="DUF4419"/>
    <property type="match status" value="1"/>
</dbReference>
<gene>
    <name evidence="2" type="ORF">HETSPECPRED_002029</name>
</gene>
<evidence type="ECO:0000313" key="2">
    <source>
        <dbReference type="EMBL" id="CAF9914606.1"/>
    </source>
</evidence>
<feature type="region of interest" description="Disordered" evidence="1">
    <location>
        <begin position="420"/>
        <end position="445"/>
    </location>
</feature>
<evidence type="ECO:0000256" key="1">
    <source>
        <dbReference type="SAM" id="MobiDB-lite"/>
    </source>
</evidence>
<keyword evidence="3" id="KW-1185">Reference proteome</keyword>
<comment type="caution">
    <text evidence="2">The sequence shown here is derived from an EMBL/GenBank/DDBJ whole genome shotgun (WGS) entry which is preliminary data.</text>
</comment>
<dbReference type="OrthoDB" id="9978173at2759"/>
<dbReference type="PANTHER" id="PTHR31252:SF11">
    <property type="entry name" value="DUF4419 DOMAIN-CONTAINING PROTEIN"/>
    <property type="match status" value="1"/>
</dbReference>
<dbReference type="AlphaFoldDB" id="A0A8H3EW54"/>
<proteinExistence type="predicted"/>
<reference evidence="2" key="1">
    <citation type="submission" date="2021-03" db="EMBL/GenBank/DDBJ databases">
        <authorList>
            <person name="Tagirdzhanova G."/>
        </authorList>
    </citation>
    <scope>NUCLEOTIDE SEQUENCE</scope>
</reference>
<feature type="compositionally biased region" description="Basic and acidic residues" evidence="1">
    <location>
        <begin position="432"/>
        <end position="445"/>
    </location>
</feature>